<keyword evidence="1" id="KW-0547">Nucleotide-binding</keyword>
<dbReference type="PANTHER" id="PTHR12450:SF11">
    <property type="entry name" value="EXTRACELLULAR SERINE_THREONINE PROTEIN KINASE FAM20C"/>
    <property type="match status" value="1"/>
</dbReference>
<reference evidence="4" key="1">
    <citation type="thesis" date="2021" institute="BYU ScholarsArchive" country="Provo, UT, USA">
        <title>Applications of and Algorithms for Genome Assembly and Genomic Analyses with an Emphasis on Marine Teleosts.</title>
        <authorList>
            <person name="Pickett B.D."/>
        </authorList>
    </citation>
    <scope>NUCLEOTIDE SEQUENCE</scope>
    <source>
        <strain evidence="4">HI-2016</strain>
    </source>
</reference>
<sequence length="270" mass="30476">MILFRKFRVLILMVFLVACTMHIMIDLLPKLEKRAAGQSAGNGGCSCSHKPSEEPQSRGKQPGMSAAEPARPNKHTLRILQDFSNEPNSNLTSHSLEKLAGTGDKAEAFKKPEQYAQPGDRQKPLIKDKALGKNLPVKGLSRLSALFEHPLYKRARPSLTDEDTLFSLNSDIRLYPKATENQEWPREGAEEDEYLPTGEFPAESYPNWLRFHMGINRYELYGRQNPVIDELLGDLRTQRITSVAMKSGGTQLKLIMTFQNYGQALFKPMK</sequence>
<organism evidence="4 5">
    <name type="scientific">Albula glossodonta</name>
    <name type="common">roundjaw bonefish</name>
    <dbReference type="NCBI Taxonomy" id="121402"/>
    <lineage>
        <taxon>Eukaryota</taxon>
        <taxon>Metazoa</taxon>
        <taxon>Chordata</taxon>
        <taxon>Craniata</taxon>
        <taxon>Vertebrata</taxon>
        <taxon>Euteleostomi</taxon>
        <taxon>Actinopterygii</taxon>
        <taxon>Neopterygii</taxon>
        <taxon>Teleostei</taxon>
        <taxon>Albuliformes</taxon>
        <taxon>Albulidae</taxon>
        <taxon>Albula</taxon>
    </lineage>
</organism>
<evidence type="ECO:0000313" key="4">
    <source>
        <dbReference type="EMBL" id="KAG9334924.1"/>
    </source>
</evidence>
<feature type="binding site" evidence="1">
    <location>
        <position position="267"/>
    </location>
    <ligand>
        <name>ATP</name>
        <dbReference type="ChEBI" id="CHEBI:30616"/>
    </ligand>
</feature>
<dbReference type="EMBL" id="JAFBMS010000134">
    <property type="protein sequence ID" value="KAG9334924.1"/>
    <property type="molecule type" value="Genomic_DNA"/>
</dbReference>
<evidence type="ECO:0000256" key="3">
    <source>
        <dbReference type="SAM" id="Phobius"/>
    </source>
</evidence>
<dbReference type="PANTHER" id="PTHR12450">
    <property type="entry name" value="DENTIN MATRIX PROTEIN 4 PROTEIN FAM20"/>
    <property type="match status" value="1"/>
</dbReference>
<dbReference type="OrthoDB" id="8583677at2759"/>
<dbReference type="GO" id="GO:0070166">
    <property type="term" value="P:enamel mineralization"/>
    <property type="evidence" value="ECO:0007669"/>
    <property type="project" value="TreeGrafter"/>
</dbReference>
<dbReference type="GO" id="GO:0005794">
    <property type="term" value="C:Golgi apparatus"/>
    <property type="evidence" value="ECO:0007669"/>
    <property type="project" value="TreeGrafter"/>
</dbReference>
<feature type="transmembrane region" description="Helical" evidence="3">
    <location>
        <begin position="7"/>
        <end position="25"/>
    </location>
</feature>
<dbReference type="AlphaFoldDB" id="A0A8T2N4H2"/>
<protein>
    <recommendedName>
        <fullName evidence="6">Extracellular serine/threonine protein kinase FAM20C</fullName>
    </recommendedName>
</protein>
<keyword evidence="3" id="KW-0472">Membrane</keyword>
<dbReference type="Proteomes" id="UP000824540">
    <property type="component" value="Unassembled WGS sequence"/>
</dbReference>
<keyword evidence="1" id="KW-0067">ATP-binding</keyword>
<keyword evidence="3" id="KW-1133">Transmembrane helix</keyword>
<dbReference type="PROSITE" id="PS51257">
    <property type="entry name" value="PROKAR_LIPOPROTEIN"/>
    <property type="match status" value="1"/>
</dbReference>
<feature type="binding site" evidence="1">
    <location>
        <position position="251"/>
    </location>
    <ligand>
        <name>ATP</name>
        <dbReference type="ChEBI" id="CHEBI:30616"/>
    </ligand>
</feature>
<evidence type="ECO:0000313" key="5">
    <source>
        <dbReference type="Proteomes" id="UP000824540"/>
    </source>
</evidence>
<evidence type="ECO:0000256" key="2">
    <source>
        <dbReference type="SAM" id="MobiDB-lite"/>
    </source>
</evidence>
<dbReference type="GO" id="GO:0005524">
    <property type="term" value="F:ATP binding"/>
    <property type="evidence" value="ECO:0007669"/>
    <property type="project" value="UniProtKB-KW"/>
</dbReference>
<accession>A0A8T2N4H2</accession>
<dbReference type="GO" id="GO:0004674">
    <property type="term" value="F:protein serine/threonine kinase activity"/>
    <property type="evidence" value="ECO:0007669"/>
    <property type="project" value="TreeGrafter"/>
</dbReference>
<name>A0A8T2N4H2_9TELE</name>
<keyword evidence="5" id="KW-1185">Reference proteome</keyword>
<proteinExistence type="predicted"/>
<dbReference type="InterPro" id="IPR024869">
    <property type="entry name" value="FAM20"/>
</dbReference>
<evidence type="ECO:0008006" key="6">
    <source>
        <dbReference type="Google" id="ProtNLM"/>
    </source>
</evidence>
<gene>
    <name evidence="4" type="ORF">JZ751_006321</name>
</gene>
<evidence type="ECO:0000256" key="1">
    <source>
        <dbReference type="PIRSR" id="PIRSR624869-2"/>
    </source>
</evidence>
<keyword evidence="3" id="KW-0812">Transmembrane</keyword>
<feature type="region of interest" description="Disordered" evidence="2">
    <location>
        <begin position="38"/>
        <end position="72"/>
    </location>
</feature>
<comment type="caution">
    <text evidence="4">The sequence shown here is derived from an EMBL/GenBank/DDBJ whole genome shotgun (WGS) entry which is preliminary data.</text>
</comment>